<dbReference type="PANTHER" id="PTHR43046:SF2">
    <property type="entry name" value="8-OXO-DGTP DIPHOSPHATASE-RELATED"/>
    <property type="match status" value="1"/>
</dbReference>
<dbReference type="Pfam" id="PF00293">
    <property type="entry name" value="NUDIX"/>
    <property type="match status" value="1"/>
</dbReference>
<dbReference type="Proteomes" id="UP000320948">
    <property type="component" value="Unassembled WGS sequence"/>
</dbReference>
<keyword evidence="2" id="KW-0378">Hydrolase</keyword>
<dbReference type="InterPro" id="IPR000086">
    <property type="entry name" value="NUDIX_hydrolase_dom"/>
</dbReference>
<dbReference type="InterPro" id="IPR015797">
    <property type="entry name" value="NUDIX_hydrolase-like_dom_sf"/>
</dbReference>
<comment type="cofactor">
    <cofactor evidence="1">
        <name>Mg(2+)</name>
        <dbReference type="ChEBI" id="CHEBI:18420"/>
    </cofactor>
</comment>
<gene>
    <name evidence="4" type="ORF">DI628_02860</name>
</gene>
<evidence type="ECO:0000313" key="5">
    <source>
        <dbReference type="Proteomes" id="UP000320948"/>
    </source>
</evidence>
<dbReference type="AlphaFoldDB" id="A0A6N4R936"/>
<organism evidence="4 5">
    <name type="scientific">Blastochloris viridis</name>
    <name type="common">Rhodopseudomonas viridis</name>
    <dbReference type="NCBI Taxonomy" id="1079"/>
    <lineage>
        <taxon>Bacteria</taxon>
        <taxon>Pseudomonadati</taxon>
        <taxon>Pseudomonadota</taxon>
        <taxon>Alphaproteobacteria</taxon>
        <taxon>Hyphomicrobiales</taxon>
        <taxon>Blastochloridaceae</taxon>
        <taxon>Blastochloris</taxon>
    </lineage>
</organism>
<evidence type="ECO:0000256" key="2">
    <source>
        <dbReference type="ARBA" id="ARBA00022801"/>
    </source>
</evidence>
<protein>
    <submittedName>
        <fullName evidence="4">NUDIX domain-containing protein</fullName>
    </submittedName>
</protein>
<reference evidence="4 5" key="1">
    <citation type="journal article" date="2017" name="Nat. Commun.">
        <title>In situ click chemistry generation of cyclooxygenase-2 inhibitors.</title>
        <authorList>
            <person name="Bhardwaj A."/>
            <person name="Kaur J."/>
            <person name="Wuest M."/>
            <person name="Wuest F."/>
        </authorList>
    </citation>
    <scope>NUCLEOTIDE SEQUENCE [LARGE SCALE GENOMIC DNA]</scope>
    <source>
        <strain evidence="4">S2_018_000_R2_106</strain>
    </source>
</reference>
<evidence type="ECO:0000259" key="3">
    <source>
        <dbReference type="PROSITE" id="PS51462"/>
    </source>
</evidence>
<name>A0A6N4R936_BLAVI</name>
<dbReference type="PRINTS" id="PR00502">
    <property type="entry name" value="NUDIXFAMILY"/>
</dbReference>
<dbReference type="GO" id="GO:0016787">
    <property type="term" value="F:hydrolase activity"/>
    <property type="evidence" value="ECO:0007669"/>
    <property type="project" value="UniProtKB-KW"/>
</dbReference>
<dbReference type="InterPro" id="IPR020476">
    <property type="entry name" value="Nudix_hydrolase"/>
</dbReference>
<dbReference type="EMBL" id="VAFM01000001">
    <property type="protein sequence ID" value="TKW61581.1"/>
    <property type="molecule type" value="Genomic_DNA"/>
</dbReference>
<evidence type="ECO:0000313" key="4">
    <source>
        <dbReference type="EMBL" id="TKW61581.1"/>
    </source>
</evidence>
<comment type="caution">
    <text evidence="4">The sequence shown here is derived from an EMBL/GenBank/DDBJ whole genome shotgun (WGS) entry which is preliminary data.</text>
</comment>
<evidence type="ECO:0000256" key="1">
    <source>
        <dbReference type="ARBA" id="ARBA00001946"/>
    </source>
</evidence>
<feature type="domain" description="Nudix hydrolase" evidence="3">
    <location>
        <begin position="20"/>
        <end position="151"/>
    </location>
</feature>
<dbReference type="Gene3D" id="3.90.79.10">
    <property type="entry name" value="Nucleoside Triphosphate Pyrophosphohydrolase"/>
    <property type="match status" value="1"/>
</dbReference>
<proteinExistence type="predicted"/>
<dbReference type="PROSITE" id="PS51462">
    <property type="entry name" value="NUDIX"/>
    <property type="match status" value="1"/>
</dbReference>
<sequence length="165" mass="18728">MGFVNSDLWKLRQKWGQGLTMWPGVTVIAMNKDGKIWMGKRADNGQWAIVGGYYELGDSAENAARREVKEELGLDIAELEMIGVITDPKITYIKYPNGDEVQSPSHVFVAIVKDGKSHDDDEHSQHQWVEPEEVMNFVTPGGMGFTSVAMEMYENWLETEEFQIK</sequence>
<accession>A0A6N4R936</accession>
<dbReference type="SUPFAM" id="SSF55811">
    <property type="entry name" value="Nudix"/>
    <property type="match status" value="1"/>
</dbReference>
<dbReference type="PANTHER" id="PTHR43046">
    <property type="entry name" value="GDP-MANNOSE MANNOSYL HYDROLASE"/>
    <property type="match status" value="1"/>
</dbReference>